<keyword evidence="5 7" id="KW-1133">Transmembrane helix</keyword>
<feature type="transmembrane region" description="Helical" evidence="7">
    <location>
        <begin position="52"/>
        <end position="69"/>
    </location>
</feature>
<dbReference type="PANTHER" id="PTHR42718">
    <property type="entry name" value="MAJOR FACILITATOR SUPERFAMILY MULTIDRUG TRANSPORTER MFSC"/>
    <property type="match status" value="1"/>
</dbReference>
<feature type="transmembrane region" description="Helical" evidence="7">
    <location>
        <begin position="201"/>
        <end position="220"/>
    </location>
</feature>
<feature type="transmembrane region" description="Helical" evidence="7">
    <location>
        <begin position="12"/>
        <end position="40"/>
    </location>
</feature>
<keyword evidence="2" id="KW-0813">Transport</keyword>
<dbReference type="GO" id="GO:0022857">
    <property type="term" value="F:transmembrane transporter activity"/>
    <property type="evidence" value="ECO:0007669"/>
    <property type="project" value="InterPro"/>
</dbReference>
<evidence type="ECO:0000313" key="9">
    <source>
        <dbReference type="EMBL" id="TWI93292.1"/>
    </source>
</evidence>
<gene>
    <name evidence="9" type="ORF">JM93_00847</name>
</gene>
<dbReference type="InterPro" id="IPR036259">
    <property type="entry name" value="MFS_trans_sf"/>
</dbReference>
<feature type="transmembrane region" description="Helical" evidence="7">
    <location>
        <begin position="226"/>
        <end position="249"/>
    </location>
</feature>
<dbReference type="Proteomes" id="UP000320593">
    <property type="component" value="Unassembled WGS sequence"/>
</dbReference>
<name>A0A562TI71_9HYPH</name>
<dbReference type="GO" id="GO:0005886">
    <property type="term" value="C:plasma membrane"/>
    <property type="evidence" value="ECO:0007669"/>
    <property type="project" value="UniProtKB-SubCell"/>
</dbReference>
<dbReference type="Gene3D" id="1.20.1720.10">
    <property type="entry name" value="Multidrug resistance protein D"/>
    <property type="match status" value="1"/>
</dbReference>
<dbReference type="SUPFAM" id="SSF103473">
    <property type="entry name" value="MFS general substrate transporter"/>
    <property type="match status" value="1"/>
</dbReference>
<dbReference type="PRINTS" id="PR01036">
    <property type="entry name" value="TCRTETB"/>
</dbReference>
<feature type="transmembrane region" description="Helical" evidence="7">
    <location>
        <begin position="335"/>
        <end position="352"/>
    </location>
</feature>
<evidence type="ECO:0000256" key="4">
    <source>
        <dbReference type="ARBA" id="ARBA00022692"/>
    </source>
</evidence>
<keyword evidence="4 7" id="KW-0812">Transmembrane</keyword>
<evidence type="ECO:0000256" key="7">
    <source>
        <dbReference type="SAM" id="Phobius"/>
    </source>
</evidence>
<proteinExistence type="predicted"/>
<dbReference type="Gene3D" id="1.20.1250.20">
    <property type="entry name" value="MFS general substrate transporter like domains"/>
    <property type="match status" value="1"/>
</dbReference>
<comment type="subcellular location">
    <subcellularLocation>
        <location evidence="1">Cell membrane</location>
        <topology evidence="1">Multi-pass membrane protein</topology>
    </subcellularLocation>
</comment>
<sequence>MDTQKQTRTGFSLFAMATLMIVAFTIGTDFTGALLLVPAIETELGADITTTQWVLNIYALTFSMFMVTGGRLGDTHERRRILLIGLVIFVIASIGCFTAPSVGVLIASRALQGFGAGMIWPSILAFGATNSSEDQRGFVMGLILAGVTMGNVIGPLIGGVSVSMGDWRLFFVVNALFSAIAALMVLRVLPKQPPQTHNEPIDVFGILVLSAAILALLYALDAGAGWGWGSAVIIGLFSASFVLFVAFPFVERFVKDPVLPPQMLHNREFLLALSLNALLMPAVFVAFLYFPQFLQKMLGWSVLQASFGMIPLMLPLAVGSIIAGNFYKPVGPKRLLFAGYALVALGCLWVVFMNPSWGYFAVLPAMLLMGFGAPLAVSTAGTATVSSVAASRAGVAGGLSFMFHLAYGAIGVAVATAIMAVSSEGQIRAGLKEAGLSLSNTAIDVLASGPASSSAAKSALSGFNASDIDKIQSLIHSAFASGMSLAYWPALASAVAGLLVIAALDESKLHAIDG</sequence>
<accession>A0A562TI71</accession>
<feature type="domain" description="Major facilitator superfamily (MFS) profile" evidence="8">
    <location>
        <begin position="15"/>
        <end position="508"/>
    </location>
</feature>
<dbReference type="InterPro" id="IPR020846">
    <property type="entry name" value="MFS_dom"/>
</dbReference>
<evidence type="ECO:0000313" key="10">
    <source>
        <dbReference type="Proteomes" id="UP000320593"/>
    </source>
</evidence>
<feature type="transmembrane region" description="Helical" evidence="7">
    <location>
        <begin position="169"/>
        <end position="189"/>
    </location>
</feature>
<feature type="transmembrane region" description="Helical" evidence="7">
    <location>
        <begin position="269"/>
        <end position="290"/>
    </location>
</feature>
<evidence type="ECO:0000256" key="5">
    <source>
        <dbReference type="ARBA" id="ARBA00022989"/>
    </source>
</evidence>
<dbReference type="InterPro" id="IPR011701">
    <property type="entry name" value="MFS"/>
</dbReference>
<evidence type="ECO:0000256" key="3">
    <source>
        <dbReference type="ARBA" id="ARBA00022475"/>
    </source>
</evidence>
<dbReference type="CDD" id="cd17321">
    <property type="entry name" value="MFS_MMR_MDR_like"/>
    <property type="match status" value="1"/>
</dbReference>
<protein>
    <submittedName>
        <fullName evidence="9">EmrB/QacA subfamily drug resistance transporter</fullName>
    </submittedName>
</protein>
<evidence type="ECO:0000259" key="8">
    <source>
        <dbReference type="PROSITE" id="PS50850"/>
    </source>
</evidence>
<organism evidence="9 10">
    <name type="scientific">Roseibium hamelinense</name>
    <dbReference type="NCBI Taxonomy" id="150831"/>
    <lineage>
        <taxon>Bacteria</taxon>
        <taxon>Pseudomonadati</taxon>
        <taxon>Pseudomonadota</taxon>
        <taxon>Alphaproteobacteria</taxon>
        <taxon>Hyphomicrobiales</taxon>
        <taxon>Stappiaceae</taxon>
        <taxon>Roseibium</taxon>
    </lineage>
</organism>
<feature type="transmembrane region" description="Helical" evidence="7">
    <location>
        <begin position="398"/>
        <end position="421"/>
    </location>
</feature>
<dbReference type="Pfam" id="PF07690">
    <property type="entry name" value="MFS_1"/>
    <property type="match status" value="1"/>
</dbReference>
<dbReference type="PANTHER" id="PTHR42718:SF46">
    <property type="entry name" value="BLR6921 PROTEIN"/>
    <property type="match status" value="1"/>
</dbReference>
<feature type="transmembrane region" description="Helical" evidence="7">
    <location>
        <begin position="138"/>
        <end position="157"/>
    </location>
</feature>
<feature type="transmembrane region" description="Helical" evidence="7">
    <location>
        <begin position="486"/>
        <end position="504"/>
    </location>
</feature>
<reference evidence="9 10" key="1">
    <citation type="submission" date="2019-07" db="EMBL/GenBank/DDBJ databases">
        <title>Genomic Encyclopedia of Archaeal and Bacterial Type Strains, Phase II (KMG-II): from individual species to whole genera.</title>
        <authorList>
            <person name="Goeker M."/>
        </authorList>
    </citation>
    <scope>NUCLEOTIDE SEQUENCE [LARGE SCALE GENOMIC DNA]</scope>
    <source>
        <strain evidence="9 10">ATCC BAA-252</strain>
    </source>
</reference>
<feature type="transmembrane region" description="Helical" evidence="7">
    <location>
        <begin position="302"/>
        <end position="323"/>
    </location>
</feature>
<keyword evidence="10" id="KW-1185">Reference proteome</keyword>
<evidence type="ECO:0000256" key="1">
    <source>
        <dbReference type="ARBA" id="ARBA00004651"/>
    </source>
</evidence>
<evidence type="ECO:0000256" key="2">
    <source>
        <dbReference type="ARBA" id="ARBA00022448"/>
    </source>
</evidence>
<dbReference type="PROSITE" id="PS50850">
    <property type="entry name" value="MFS"/>
    <property type="match status" value="1"/>
</dbReference>
<keyword evidence="3" id="KW-1003">Cell membrane</keyword>
<dbReference type="RefSeq" id="WP_208994912.1">
    <property type="nucleotide sequence ID" value="NZ_SMLY01000060.1"/>
</dbReference>
<keyword evidence="6 7" id="KW-0472">Membrane</keyword>
<feature type="transmembrane region" description="Helical" evidence="7">
    <location>
        <begin position="358"/>
        <end position="377"/>
    </location>
</feature>
<dbReference type="AlphaFoldDB" id="A0A562TI71"/>
<feature type="transmembrane region" description="Helical" evidence="7">
    <location>
        <begin position="81"/>
        <end position="100"/>
    </location>
</feature>
<dbReference type="EMBL" id="VLLF01000001">
    <property type="protein sequence ID" value="TWI93292.1"/>
    <property type="molecule type" value="Genomic_DNA"/>
</dbReference>
<comment type="caution">
    <text evidence="9">The sequence shown here is derived from an EMBL/GenBank/DDBJ whole genome shotgun (WGS) entry which is preliminary data.</text>
</comment>
<evidence type="ECO:0000256" key="6">
    <source>
        <dbReference type="ARBA" id="ARBA00023136"/>
    </source>
</evidence>